<dbReference type="Proteomes" id="UP001387364">
    <property type="component" value="Chromosome"/>
</dbReference>
<proteinExistence type="predicted"/>
<keyword evidence="2" id="KW-1185">Reference proteome</keyword>
<gene>
    <name evidence="1" type="ORF">WDJ61_10385</name>
</gene>
<dbReference type="EMBL" id="CP147404">
    <property type="protein sequence ID" value="WXB94883.1"/>
    <property type="molecule type" value="Genomic_DNA"/>
</dbReference>
<sequence length="32" mass="3655">MVRLLVAGESVMNIHRQKGLSRNTIYNIEKLA</sequence>
<accession>A0ABZ2NAZ3</accession>
<organism evidence="1 2">
    <name type="scientific">Bacillus kandeliae</name>
    <dbReference type="NCBI Taxonomy" id="3129297"/>
    <lineage>
        <taxon>Bacteria</taxon>
        <taxon>Bacillati</taxon>
        <taxon>Bacillota</taxon>
        <taxon>Bacilli</taxon>
        <taxon>Bacillales</taxon>
        <taxon>Bacillaceae</taxon>
        <taxon>Bacillus</taxon>
    </lineage>
</organism>
<reference evidence="1 2" key="1">
    <citation type="submission" date="2024-02" db="EMBL/GenBank/DDBJ databases">
        <title>Seven novel Bacillus-like species.</title>
        <authorList>
            <person name="Liu G."/>
        </authorList>
    </citation>
    <scope>NUCLEOTIDE SEQUENCE [LARGE SCALE GENOMIC DNA]</scope>
    <source>
        <strain evidence="1 2">FJAT-52991</strain>
    </source>
</reference>
<evidence type="ECO:0000313" key="1">
    <source>
        <dbReference type="EMBL" id="WXB94883.1"/>
    </source>
</evidence>
<dbReference type="Gene3D" id="1.10.10.60">
    <property type="entry name" value="Homeodomain-like"/>
    <property type="match status" value="1"/>
</dbReference>
<evidence type="ECO:0008006" key="3">
    <source>
        <dbReference type="Google" id="ProtNLM"/>
    </source>
</evidence>
<evidence type="ECO:0000313" key="2">
    <source>
        <dbReference type="Proteomes" id="UP001387364"/>
    </source>
</evidence>
<name>A0ABZ2NAZ3_9BACI</name>
<dbReference type="RefSeq" id="WP_338754763.1">
    <property type="nucleotide sequence ID" value="NZ_CP147404.1"/>
</dbReference>
<protein>
    <recommendedName>
        <fullName evidence="3">Transposase</fullName>
    </recommendedName>
</protein>